<protein>
    <submittedName>
        <fullName evidence="2">Uncharacterized protein</fullName>
    </submittedName>
</protein>
<accession>Q7UUC3</accession>
<dbReference type="Proteomes" id="UP000001025">
    <property type="component" value="Chromosome"/>
</dbReference>
<feature type="region of interest" description="Disordered" evidence="1">
    <location>
        <begin position="1"/>
        <end position="42"/>
    </location>
</feature>
<sequence>MRRTHKQFGSRSRSAQKTQMGSMPDSMRYRNQTDNLPQSSTL</sequence>
<dbReference type="EnsemblBacteria" id="CAD73158">
    <property type="protein sequence ID" value="CAD73158"/>
    <property type="gene ID" value="RB3375"/>
</dbReference>
<evidence type="ECO:0000313" key="3">
    <source>
        <dbReference type="Proteomes" id="UP000001025"/>
    </source>
</evidence>
<dbReference type="InParanoid" id="Q7UUC3"/>
<dbReference type="AlphaFoldDB" id="Q7UUC3"/>
<dbReference type="KEGG" id="rba:RB3375"/>
<evidence type="ECO:0000313" key="2">
    <source>
        <dbReference type="EMBL" id="CAD73158.1"/>
    </source>
</evidence>
<dbReference type="EMBL" id="BX294138">
    <property type="protein sequence ID" value="CAD73158.1"/>
    <property type="molecule type" value="Genomic_DNA"/>
</dbReference>
<keyword evidence="3" id="KW-1185">Reference proteome</keyword>
<organism evidence="2 3">
    <name type="scientific">Rhodopirellula baltica (strain DSM 10527 / NCIMB 13988 / SH1)</name>
    <dbReference type="NCBI Taxonomy" id="243090"/>
    <lineage>
        <taxon>Bacteria</taxon>
        <taxon>Pseudomonadati</taxon>
        <taxon>Planctomycetota</taxon>
        <taxon>Planctomycetia</taxon>
        <taxon>Pirellulales</taxon>
        <taxon>Pirellulaceae</taxon>
        <taxon>Rhodopirellula</taxon>
    </lineage>
</organism>
<gene>
    <name evidence="2" type="ordered locus">RB3375</name>
</gene>
<evidence type="ECO:0000256" key="1">
    <source>
        <dbReference type="SAM" id="MobiDB-lite"/>
    </source>
</evidence>
<reference evidence="2 3" key="1">
    <citation type="journal article" date="2003" name="Proc. Natl. Acad. Sci. U.S.A.">
        <title>Complete genome sequence of the marine planctomycete Pirellula sp. strain 1.</title>
        <authorList>
            <person name="Gloeckner F.O."/>
            <person name="Kube M."/>
            <person name="Bauer M."/>
            <person name="Teeling H."/>
            <person name="Lombardot T."/>
            <person name="Ludwig W."/>
            <person name="Gade D."/>
            <person name="Beck A."/>
            <person name="Borzym K."/>
            <person name="Heitmann K."/>
            <person name="Rabus R."/>
            <person name="Schlesner H."/>
            <person name="Amann R."/>
            <person name="Reinhardt R."/>
        </authorList>
    </citation>
    <scope>NUCLEOTIDE SEQUENCE [LARGE SCALE GENOMIC DNA]</scope>
    <source>
        <strain evidence="3">DSM 10527 / NCIMB 13988 / SH1</strain>
    </source>
</reference>
<feature type="compositionally biased region" description="Polar residues" evidence="1">
    <location>
        <begin position="29"/>
        <end position="42"/>
    </location>
</feature>
<proteinExistence type="predicted"/>
<feature type="compositionally biased region" description="Polar residues" evidence="1">
    <location>
        <begin position="9"/>
        <end position="21"/>
    </location>
</feature>
<name>Q7UUC3_RHOBA</name>
<dbReference type="HOGENOM" id="CLU_3256976_0_0_0"/>